<sequence length="266" mass="29347">MLSPYRWGRADEEGHFSWLRTYADVGIVVPIMSRRGEPRTLEAIDAIEDRVDAVLEAVKPKLRGWLHLAMAPIAFVGGLVLVVLGDTVEARAAAAVFTMTAVLLFAMSAVYHRGDWSPRWGTALKRIDHSNIFLVIAGSYTPFALLLPTNQMRTLLAIVWGGALLGVAFRLLWVHAPRWLYVPVYVALGSVAVFFLGPLLRHAGTTVVTLVVAGGILYTLGAIVYGIKRPNPSPRWFGFHEIFHSLTILAFVTHYIAASIALYDRV</sequence>
<dbReference type="GO" id="GO:0003677">
    <property type="term" value="F:DNA binding"/>
    <property type="evidence" value="ECO:0007669"/>
    <property type="project" value="UniProtKB-KW"/>
</dbReference>
<keyword evidence="7" id="KW-0238">DNA-binding</keyword>
<dbReference type="GO" id="GO:0046872">
    <property type="term" value="F:metal ion binding"/>
    <property type="evidence" value="ECO:0007669"/>
    <property type="project" value="UniProtKB-KW"/>
</dbReference>
<protein>
    <submittedName>
        <fullName evidence="7">DNA-binding protein</fullName>
    </submittedName>
</protein>
<keyword evidence="2 6" id="KW-0812">Transmembrane</keyword>
<comment type="subcellular location">
    <subcellularLocation>
        <location evidence="1">Membrane</location>
        <topology evidence="1">Multi-pass membrane protein</topology>
    </subcellularLocation>
</comment>
<evidence type="ECO:0000313" key="8">
    <source>
        <dbReference type="Proteomes" id="UP000030013"/>
    </source>
</evidence>
<gene>
    <name evidence="7" type="ORF">N801_01000</name>
</gene>
<dbReference type="GO" id="GO:0016020">
    <property type="term" value="C:membrane"/>
    <property type="evidence" value="ECO:0007669"/>
    <property type="project" value="UniProtKB-SubCell"/>
</dbReference>
<evidence type="ECO:0000313" key="7">
    <source>
        <dbReference type="EMBL" id="KGN37625.1"/>
    </source>
</evidence>
<feature type="binding site" evidence="5">
    <location>
        <position position="244"/>
    </location>
    <ligand>
        <name>Zn(2+)</name>
        <dbReference type="ChEBI" id="CHEBI:29105"/>
    </ligand>
</feature>
<evidence type="ECO:0000256" key="1">
    <source>
        <dbReference type="ARBA" id="ARBA00004141"/>
    </source>
</evidence>
<evidence type="ECO:0000256" key="5">
    <source>
        <dbReference type="PIRSR" id="PIRSR604254-1"/>
    </source>
</evidence>
<dbReference type="Pfam" id="PF03006">
    <property type="entry name" value="HlyIII"/>
    <property type="match status" value="1"/>
</dbReference>
<feature type="transmembrane region" description="Helical" evidence="6">
    <location>
        <begin position="155"/>
        <end position="173"/>
    </location>
</feature>
<dbReference type="PANTHER" id="PTHR20855">
    <property type="entry name" value="ADIPOR/PROGESTIN RECEPTOR-RELATED"/>
    <property type="match status" value="1"/>
</dbReference>
<proteinExistence type="predicted"/>
<evidence type="ECO:0000256" key="4">
    <source>
        <dbReference type="ARBA" id="ARBA00023136"/>
    </source>
</evidence>
<dbReference type="AlphaFoldDB" id="A0A0A0JJQ0"/>
<name>A0A0A0JJQ0_9MICO</name>
<dbReference type="PANTHER" id="PTHR20855:SF3">
    <property type="entry name" value="LD03007P"/>
    <property type="match status" value="1"/>
</dbReference>
<accession>A0A0A0JJQ0</accession>
<keyword evidence="5" id="KW-0862">Zinc</keyword>
<dbReference type="eggNOG" id="COG1272">
    <property type="taxonomic scope" value="Bacteria"/>
</dbReference>
<keyword evidence="3 6" id="KW-1133">Transmembrane helix</keyword>
<dbReference type="Proteomes" id="UP000030013">
    <property type="component" value="Unassembled WGS sequence"/>
</dbReference>
<dbReference type="EMBL" id="AVPL01000100">
    <property type="protein sequence ID" value="KGN37625.1"/>
    <property type="molecule type" value="Genomic_DNA"/>
</dbReference>
<evidence type="ECO:0000256" key="3">
    <source>
        <dbReference type="ARBA" id="ARBA00022989"/>
    </source>
</evidence>
<organism evidence="7 8">
    <name type="scientific">Knoellia aerolata DSM 18566</name>
    <dbReference type="NCBI Taxonomy" id="1385519"/>
    <lineage>
        <taxon>Bacteria</taxon>
        <taxon>Bacillati</taxon>
        <taxon>Actinomycetota</taxon>
        <taxon>Actinomycetes</taxon>
        <taxon>Micrococcales</taxon>
        <taxon>Intrasporangiaceae</taxon>
        <taxon>Knoellia</taxon>
    </lineage>
</organism>
<evidence type="ECO:0000256" key="6">
    <source>
        <dbReference type="SAM" id="Phobius"/>
    </source>
</evidence>
<comment type="caution">
    <text evidence="7">The sequence shown here is derived from an EMBL/GenBank/DDBJ whole genome shotgun (WGS) entry which is preliminary data.</text>
</comment>
<feature type="transmembrane region" description="Helical" evidence="6">
    <location>
        <begin position="92"/>
        <end position="111"/>
    </location>
</feature>
<feature type="transmembrane region" description="Helical" evidence="6">
    <location>
        <begin position="242"/>
        <end position="263"/>
    </location>
</feature>
<evidence type="ECO:0000256" key="2">
    <source>
        <dbReference type="ARBA" id="ARBA00022692"/>
    </source>
</evidence>
<feature type="transmembrane region" description="Helical" evidence="6">
    <location>
        <begin position="131"/>
        <end position="148"/>
    </location>
</feature>
<keyword evidence="8" id="KW-1185">Reference proteome</keyword>
<reference evidence="7 8" key="1">
    <citation type="submission" date="2013-08" db="EMBL/GenBank/DDBJ databases">
        <title>The genome sequence of Knoellia aerolata.</title>
        <authorList>
            <person name="Zhu W."/>
            <person name="Wang G."/>
        </authorList>
    </citation>
    <scope>NUCLEOTIDE SEQUENCE [LARGE SCALE GENOMIC DNA]</scope>
    <source>
        <strain evidence="7 8">DSM 18566</strain>
    </source>
</reference>
<feature type="binding site" evidence="5">
    <location>
        <position position="112"/>
    </location>
    <ligand>
        <name>Zn(2+)</name>
        <dbReference type="ChEBI" id="CHEBI:29105"/>
    </ligand>
</feature>
<dbReference type="STRING" id="1385519.N801_01000"/>
<feature type="transmembrane region" description="Helical" evidence="6">
    <location>
        <begin position="179"/>
        <end position="200"/>
    </location>
</feature>
<feature type="binding site" evidence="5">
    <location>
        <position position="240"/>
    </location>
    <ligand>
        <name>Zn(2+)</name>
        <dbReference type="ChEBI" id="CHEBI:29105"/>
    </ligand>
</feature>
<keyword evidence="5" id="KW-0479">Metal-binding</keyword>
<dbReference type="InterPro" id="IPR004254">
    <property type="entry name" value="AdipoR/HlyIII-related"/>
</dbReference>
<feature type="transmembrane region" description="Helical" evidence="6">
    <location>
        <begin position="207"/>
        <end position="227"/>
    </location>
</feature>
<feature type="transmembrane region" description="Helical" evidence="6">
    <location>
        <begin position="65"/>
        <end position="85"/>
    </location>
</feature>
<keyword evidence="4 6" id="KW-0472">Membrane</keyword>